<feature type="chain" id="PRO_5016449948" description="Lipoprotein" evidence="1">
    <location>
        <begin position="23"/>
        <end position="60"/>
    </location>
</feature>
<dbReference type="EMBL" id="QJKC01000005">
    <property type="protein sequence ID" value="PXX48987.1"/>
    <property type="molecule type" value="Genomic_DNA"/>
</dbReference>
<evidence type="ECO:0008006" key="4">
    <source>
        <dbReference type="Google" id="ProtNLM"/>
    </source>
</evidence>
<keyword evidence="1" id="KW-0732">Signal</keyword>
<evidence type="ECO:0000313" key="2">
    <source>
        <dbReference type="EMBL" id="PXX48987.1"/>
    </source>
</evidence>
<dbReference type="Proteomes" id="UP000248395">
    <property type="component" value="Unassembled WGS sequence"/>
</dbReference>
<proteinExistence type="predicted"/>
<feature type="signal peptide" evidence="1">
    <location>
        <begin position="1"/>
        <end position="22"/>
    </location>
</feature>
<keyword evidence="3" id="KW-1185">Reference proteome</keyword>
<dbReference type="AlphaFoldDB" id="A0A318JIR2"/>
<evidence type="ECO:0000256" key="1">
    <source>
        <dbReference type="SAM" id="SignalP"/>
    </source>
</evidence>
<evidence type="ECO:0000313" key="3">
    <source>
        <dbReference type="Proteomes" id="UP000248395"/>
    </source>
</evidence>
<gene>
    <name evidence="2" type="ORF">DFR38_10523</name>
</gene>
<sequence>MEKKILMALLLGCVLLPGCVTSSSLPSAPGSCPQLSPAPADVMHPRQATFLRRMETLLYD</sequence>
<comment type="caution">
    <text evidence="2">The sequence shown here is derived from an EMBL/GenBank/DDBJ whole genome shotgun (WGS) entry which is preliminary data.</text>
</comment>
<organism evidence="2 3">
    <name type="scientific">Aquitalea magnusonii</name>
    <dbReference type="NCBI Taxonomy" id="332411"/>
    <lineage>
        <taxon>Bacteria</taxon>
        <taxon>Pseudomonadati</taxon>
        <taxon>Pseudomonadota</taxon>
        <taxon>Betaproteobacteria</taxon>
        <taxon>Neisseriales</taxon>
        <taxon>Chromobacteriaceae</taxon>
        <taxon>Aquitalea</taxon>
    </lineage>
</organism>
<name>A0A318JIR2_9NEIS</name>
<protein>
    <recommendedName>
        <fullName evidence="4">Lipoprotein</fullName>
    </recommendedName>
</protein>
<reference evidence="2 3" key="1">
    <citation type="submission" date="2018-05" db="EMBL/GenBank/DDBJ databases">
        <title>Genomic Encyclopedia of Type Strains, Phase IV (KMG-IV): sequencing the most valuable type-strain genomes for metagenomic binning, comparative biology and taxonomic classification.</title>
        <authorList>
            <person name="Goeker M."/>
        </authorList>
    </citation>
    <scope>NUCLEOTIDE SEQUENCE [LARGE SCALE GENOMIC DNA]</scope>
    <source>
        <strain evidence="2 3">DSM 25134</strain>
    </source>
</reference>
<accession>A0A318JIR2</accession>